<feature type="chain" id="PRO_5045408814" evidence="2">
    <location>
        <begin position="22"/>
        <end position="413"/>
    </location>
</feature>
<dbReference type="Pfam" id="PF13163">
    <property type="entry name" value="DUF3999"/>
    <property type="match status" value="1"/>
</dbReference>
<feature type="signal peptide" evidence="2">
    <location>
        <begin position="1"/>
        <end position="21"/>
    </location>
</feature>
<dbReference type="SUPFAM" id="SSF49785">
    <property type="entry name" value="Galactose-binding domain-like"/>
    <property type="match status" value="1"/>
</dbReference>
<dbReference type="InterPro" id="IPR008979">
    <property type="entry name" value="Galactose-bd-like_sf"/>
</dbReference>
<reference evidence="3" key="1">
    <citation type="submission" date="2023-06" db="EMBL/GenBank/DDBJ databases">
        <title>Genomic of Agaribacillus aureum.</title>
        <authorList>
            <person name="Wang G."/>
        </authorList>
    </citation>
    <scope>NUCLEOTIDE SEQUENCE</scope>
    <source>
        <strain evidence="3">BMA12</strain>
    </source>
</reference>
<keyword evidence="2" id="KW-0732">Signal</keyword>
<dbReference type="InterPro" id="IPR025060">
    <property type="entry name" value="DUF3999"/>
</dbReference>
<keyword evidence="4" id="KW-1185">Reference proteome</keyword>
<evidence type="ECO:0000256" key="2">
    <source>
        <dbReference type="SAM" id="SignalP"/>
    </source>
</evidence>
<sequence>MMTKVNRILFFSLISFSICQAYGQSQGFNYKRKLDGVSATWHKIILDNDIFVKSAKDLRDLRILGIDQDNDTLEVPYMLNVLADKLSTTEISFKLINQTTNAAGKYYTFEIPEGQEVNQIHLDFKKENFDWQVVLEGSQDLSDWFTILQDYRILSIKNASTDYTFTKLTFPAAKFKYLRLLVKGVNTPGFEKATISKKALNPGDHRNYTVRSFSTSENDTNDETILDVQLAQYVPVAMIKLDIDKQFDFYRPVSVQCLVDSIKGPNGWNYNYQNVYRGTLSSLENNEIALNQTRAQKFRIIIDNHDNTPLVVNGVSAQGNLYQLTGRFLEPATYYLFYGNKSLAKPDYDISHFQAKIPEALTPLQVGPEELIPYDVKTPQQPLFANKTWLWAIMILIIGVLGWFSLKMIRNQA</sequence>
<organism evidence="3 4">
    <name type="scientific">Agaribacillus aureus</name>
    <dbReference type="NCBI Taxonomy" id="3051825"/>
    <lineage>
        <taxon>Bacteria</taxon>
        <taxon>Pseudomonadati</taxon>
        <taxon>Bacteroidota</taxon>
        <taxon>Cytophagia</taxon>
        <taxon>Cytophagales</taxon>
        <taxon>Splendidivirgaceae</taxon>
        <taxon>Agaribacillus</taxon>
    </lineage>
</organism>
<keyword evidence="1" id="KW-0812">Transmembrane</keyword>
<name>A0ABT8L1E1_9BACT</name>
<dbReference type="Proteomes" id="UP001172083">
    <property type="component" value="Unassembled WGS sequence"/>
</dbReference>
<protein>
    <submittedName>
        <fullName evidence="3">DUF3999 family protein</fullName>
    </submittedName>
</protein>
<accession>A0ABT8L1E1</accession>
<feature type="transmembrane region" description="Helical" evidence="1">
    <location>
        <begin position="388"/>
        <end position="406"/>
    </location>
</feature>
<evidence type="ECO:0000313" key="3">
    <source>
        <dbReference type="EMBL" id="MDN5211508.1"/>
    </source>
</evidence>
<evidence type="ECO:0000256" key="1">
    <source>
        <dbReference type="SAM" id="Phobius"/>
    </source>
</evidence>
<keyword evidence="1" id="KW-1133">Transmembrane helix</keyword>
<keyword evidence="1" id="KW-0472">Membrane</keyword>
<comment type="caution">
    <text evidence="3">The sequence shown here is derived from an EMBL/GenBank/DDBJ whole genome shotgun (WGS) entry which is preliminary data.</text>
</comment>
<proteinExistence type="predicted"/>
<gene>
    <name evidence="3" type="ORF">QQ020_05585</name>
</gene>
<dbReference type="EMBL" id="JAUJEB010000001">
    <property type="protein sequence ID" value="MDN5211508.1"/>
    <property type="molecule type" value="Genomic_DNA"/>
</dbReference>
<evidence type="ECO:0000313" key="4">
    <source>
        <dbReference type="Proteomes" id="UP001172083"/>
    </source>
</evidence>
<dbReference type="RefSeq" id="WP_346756841.1">
    <property type="nucleotide sequence ID" value="NZ_JAUJEB010000001.1"/>
</dbReference>